<dbReference type="InterPro" id="IPR015856">
    <property type="entry name" value="ABC_transpr_CbiO/EcfA_su"/>
</dbReference>
<organism evidence="7 8">
    <name type="scientific">Bifidobacterium miconis</name>
    <dbReference type="NCBI Taxonomy" id="2834435"/>
    <lineage>
        <taxon>Bacteria</taxon>
        <taxon>Bacillati</taxon>
        <taxon>Actinomycetota</taxon>
        <taxon>Actinomycetes</taxon>
        <taxon>Bifidobacteriales</taxon>
        <taxon>Bifidobacteriaceae</taxon>
        <taxon>Bifidobacterium</taxon>
    </lineage>
</organism>
<dbReference type="PROSITE" id="PS50893">
    <property type="entry name" value="ABC_TRANSPORTER_2"/>
    <property type="match status" value="2"/>
</dbReference>
<dbReference type="InterPro" id="IPR003439">
    <property type="entry name" value="ABC_transporter-like_ATP-bd"/>
</dbReference>
<name>A0ABS6WE40_9BIFI</name>
<feature type="region of interest" description="Disordered" evidence="5">
    <location>
        <begin position="519"/>
        <end position="543"/>
    </location>
</feature>
<evidence type="ECO:0000313" key="8">
    <source>
        <dbReference type="Proteomes" id="UP000700815"/>
    </source>
</evidence>
<dbReference type="CDD" id="cd03225">
    <property type="entry name" value="ABC_cobalt_CbiO_domain1"/>
    <property type="match status" value="2"/>
</dbReference>
<feature type="region of interest" description="Disordered" evidence="5">
    <location>
        <begin position="286"/>
        <end position="310"/>
    </location>
</feature>
<dbReference type="Pfam" id="PF00005">
    <property type="entry name" value="ABC_tran"/>
    <property type="match status" value="2"/>
</dbReference>
<dbReference type="Proteomes" id="UP000700815">
    <property type="component" value="Unassembled WGS sequence"/>
</dbReference>
<accession>A0ABS6WE40</accession>
<evidence type="ECO:0000256" key="4">
    <source>
        <dbReference type="ARBA" id="ARBA00022840"/>
    </source>
</evidence>
<keyword evidence="4 7" id="KW-0067">ATP-binding</keyword>
<evidence type="ECO:0000256" key="1">
    <source>
        <dbReference type="ARBA" id="ARBA00005417"/>
    </source>
</evidence>
<dbReference type="PANTHER" id="PTHR43553:SF24">
    <property type="entry name" value="ENERGY-COUPLING FACTOR TRANSPORTER ATP-BINDING PROTEIN ECFA1"/>
    <property type="match status" value="1"/>
</dbReference>
<feature type="domain" description="ABC transporter" evidence="6">
    <location>
        <begin position="275"/>
        <end position="527"/>
    </location>
</feature>
<dbReference type="PANTHER" id="PTHR43553">
    <property type="entry name" value="HEAVY METAL TRANSPORTER"/>
    <property type="match status" value="1"/>
</dbReference>
<feature type="compositionally biased region" description="Basic and acidic residues" evidence="5">
    <location>
        <begin position="519"/>
        <end position="529"/>
    </location>
</feature>
<dbReference type="PROSITE" id="PS00211">
    <property type="entry name" value="ABC_TRANSPORTER_1"/>
    <property type="match status" value="1"/>
</dbReference>
<dbReference type="InterPro" id="IPR050095">
    <property type="entry name" value="ECF_ABC_transporter_ATP-bd"/>
</dbReference>
<dbReference type="InterPro" id="IPR003593">
    <property type="entry name" value="AAA+_ATPase"/>
</dbReference>
<dbReference type="GO" id="GO:0005524">
    <property type="term" value="F:ATP binding"/>
    <property type="evidence" value="ECO:0007669"/>
    <property type="project" value="UniProtKB-KW"/>
</dbReference>
<sequence>MIETRELGWDYAPIADGGHPIPGLDGVGVRIRAGEFVGVVGPTGAGKSTLCMALAGIIPNLADGDMRGTVTVAGCDTARTSVAELSLNVGYVQQDPESQLFCASVEDEIAFPLENRGMDPTLMDRRIDDVLALVGMGAYRRRVPTSLSGGQMQRVALAAALAAEPDILILDEPTAALDPDGRRDVFAALAAIRRSRTGRNLTVVMAEQDTSHFPGWADRILVLDRGRLVAQGDVGLFDREPDLFARLGVAPPGDGEPTLRVLPADGGGAADDPAIVLDHVTYRYDGTESGESSDDGTPDGNRSATPAPALDDVTCTIPRGAFVGLVGRNGSGKTTLARHLNALLKPASGRVVVDGLDTRTHTVGRMAAHVGFVFQNPDHQIFCATTREEIGFGPRALGRTDAQVRAAVDDMLRLFDLERFADISPATLGYGDRRIVALASVLAMRTPILVLDEPTAGLDRNLSATLLDAVAALNRAGTTVIMISHDMRAVARYCTHVMRMDSGRLVAYGRLARDTRAAHDTYDDARDPNDEHDEHDDRRRELR</sequence>
<comment type="caution">
    <text evidence="7">The sequence shown here is derived from an EMBL/GenBank/DDBJ whole genome shotgun (WGS) entry which is preliminary data.</text>
</comment>
<proteinExistence type="inferred from homology"/>
<evidence type="ECO:0000259" key="6">
    <source>
        <dbReference type="PROSITE" id="PS50893"/>
    </source>
</evidence>
<gene>
    <name evidence="7" type="ORF">KIH79_04965</name>
</gene>
<dbReference type="EMBL" id="JAHBBH010000010">
    <property type="protein sequence ID" value="MBW3092309.1"/>
    <property type="molecule type" value="Genomic_DNA"/>
</dbReference>
<dbReference type="InterPro" id="IPR017871">
    <property type="entry name" value="ABC_transporter-like_CS"/>
</dbReference>
<keyword evidence="3" id="KW-0547">Nucleotide-binding</keyword>
<protein>
    <submittedName>
        <fullName evidence="7">Energy-coupling factor ABC transporter ATP-binding protein</fullName>
    </submittedName>
</protein>
<evidence type="ECO:0000313" key="7">
    <source>
        <dbReference type="EMBL" id="MBW3092309.1"/>
    </source>
</evidence>
<reference evidence="7 8" key="1">
    <citation type="submission" date="2021-05" db="EMBL/GenBank/DDBJ databases">
        <title>Phylogenetic classification of ten novel species belonging to the genus Bifidobacterium comprising B. colchicus sp. nov., B. abeli sp. nov., B. bicoloris sp. nov., B. guerezis sp. nov., B. rosaliae sp. nov., B. santillanensis sp. nov., B. argentati sp. nov., B. amazzoni sp. nov., B. pluviali sp. nov., and B. pinnaculum sp. nov.</title>
        <authorList>
            <person name="Lugli G.A."/>
            <person name="Ruiz Garcia L."/>
            <person name="Margolles A."/>
            <person name="Ventura M."/>
        </authorList>
    </citation>
    <scope>NUCLEOTIDE SEQUENCE [LARGE SCALE GENOMIC DNA]</scope>
    <source>
        <strain evidence="7 8">82T10</strain>
    </source>
</reference>
<keyword evidence="2" id="KW-0813">Transport</keyword>
<evidence type="ECO:0000256" key="3">
    <source>
        <dbReference type="ARBA" id="ARBA00022741"/>
    </source>
</evidence>
<keyword evidence="8" id="KW-1185">Reference proteome</keyword>
<feature type="domain" description="ABC transporter" evidence="6">
    <location>
        <begin position="2"/>
        <end position="250"/>
    </location>
</feature>
<evidence type="ECO:0000256" key="5">
    <source>
        <dbReference type="SAM" id="MobiDB-lite"/>
    </source>
</evidence>
<comment type="similarity">
    <text evidence="1">Belongs to the ABC transporter superfamily.</text>
</comment>
<evidence type="ECO:0000256" key="2">
    <source>
        <dbReference type="ARBA" id="ARBA00022448"/>
    </source>
</evidence>
<dbReference type="SMART" id="SM00382">
    <property type="entry name" value="AAA"/>
    <property type="match status" value="2"/>
</dbReference>